<dbReference type="SUPFAM" id="SSF57850">
    <property type="entry name" value="RING/U-box"/>
    <property type="match status" value="1"/>
</dbReference>
<accession>A0A162GTT0</accession>
<dbReference type="KEGG" id="vg:27429901"/>
<dbReference type="Gene3D" id="3.30.40.10">
    <property type="entry name" value="Zinc/RING finger domain, C3HC4 (zinc finger)"/>
    <property type="match status" value="1"/>
</dbReference>
<dbReference type="InterPro" id="IPR008573">
    <property type="entry name" value="Baculovirus_U-box/Ring-like"/>
</dbReference>
<evidence type="ECO:0000313" key="1">
    <source>
        <dbReference type="EMBL" id="AKR17293.1"/>
    </source>
</evidence>
<reference evidence="1" key="1">
    <citation type="submission" date="2017-04" db="EMBL/GenBank/DDBJ databases">
        <title>Complete genome sequence of Urbanus proteus nucleopolyhedrovirus (UrprNPV).</title>
        <authorList>
            <person name="Santos E.R."/>
            <person name="Melo F.L."/>
            <person name="Sosa-Gomez D.R."/>
            <person name="Ribeiro B.M."/>
            <person name="Ardisson-Araujo D.M.P."/>
        </authorList>
    </citation>
    <scope>NUCLEOTIDE SEQUENCE [LARGE SCALE GENOMIC DNA]</scope>
    <source>
        <strain evidence="1">Southern Brazil</strain>
    </source>
</reference>
<dbReference type="Pfam" id="PF05883">
    <property type="entry name" value="Baculo_RING"/>
    <property type="match status" value="1"/>
</dbReference>
<organism evidence="1 2">
    <name type="scientific">Urbanus proteus nucleopolyhedrovirus</name>
    <dbReference type="NCBI Taxonomy" id="1675866"/>
    <lineage>
        <taxon>Viruses</taxon>
        <taxon>Viruses incertae sedis</taxon>
        <taxon>Naldaviricetes</taxon>
        <taxon>Lefavirales</taxon>
        <taxon>Baculoviridae</taxon>
        <taxon>Alphabaculovirus</taxon>
        <taxon>Alphabaculovirus urprotei</taxon>
    </lineage>
</organism>
<evidence type="ECO:0000313" key="2">
    <source>
        <dbReference type="Proteomes" id="UP000201861"/>
    </source>
</evidence>
<protein>
    <recommendedName>
        <fullName evidence="3">Ac53</fullName>
    </recommendedName>
</protein>
<dbReference type="GeneID" id="27429901"/>
<keyword evidence="2" id="KW-1185">Reference proteome</keyword>
<proteinExistence type="predicted"/>
<dbReference type="RefSeq" id="YP_009250018.1">
    <property type="nucleotide sequence ID" value="NC_029997.2"/>
</dbReference>
<dbReference type="Proteomes" id="UP000201861">
    <property type="component" value="Segment"/>
</dbReference>
<dbReference type="InterPro" id="IPR013083">
    <property type="entry name" value="Znf_RING/FYVE/PHD"/>
</dbReference>
<dbReference type="EMBL" id="KR011717">
    <property type="protein sequence ID" value="AKR17293.1"/>
    <property type="molecule type" value="Genomic_DNA"/>
</dbReference>
<evidence type="ECO:0008006" key="3">
    <source>
        <dbReference type="Google" id="ProtNLM"/>
    </source>
</evidence>
<dbReference type="OrthoDB" id="12505at10239"/>
<sequence>MLITINVTDKENYLFRLFQKLWAQSNVECQICLDRISNDGVVAVTDYYTLNLEKMFHASCLKRWKQSNTKDPFNRNVKFYFNFPPQHYEECVSLLNIIKGFIGDQHVDKLYASEYERVHNEPVLDCELDFAKLLSY</sequence>
<name>A0A162GTT0_9ABAC</name>